<dbReference type="AlphaFoldDB" id="A0AAN7HNG4"/>
<keyword evidence="5" id="KW-1185">Reference proteome</keyword>
<evidence type="ECO:0000256" key="1">
    <source>
        <dbReference type="ARBA" id="ARBA00022631"/>
    </source>
</evidence>
<feature type="compositionally biased region" description="Basic and acidic residues" evidence="2">
    <location>
        <begin position="108"/>
        <end position="117"/>
    </location>
</feature>
<dbReference type="EMBL" id="MU857683">
    <property type="protein sequence ID" value="KAK4246049.1"/>
    <property type="molecule type" value="Genomic_DNA"/>
</dbReference>
<dbReference type="Gene3D" id="1.10.3330.10">
    <property type="entry name" value="Oxo-4-hydroxy-4-carboxy-5-ureidoimidazoline decarboxylase"/>
    <property type="match status" value="1"/>
</dbReference>
<comment type="caution">
    <text evidence="4">The sequence shown here is derived from an EMBL/GenBank/DDBJ whole genome shotgun (WGS) entry which is preliminary data.</text>
</comment>
<feature type="region of interest" description="Disordered" evidence="2">
    <location>
        <begin position="100"/>
        <end position="128"/>
    </location>
</feature>
<evidence type="ECO:0000256" key="2">
    <source>
        <dbReference type="SAM" id="MobiDB-lite"/>
    </source>
</evidence>
<feature type="domain" description="Oxo-4-hydroxy-4-carboxy-5-ureidoimidazoline decarboxylase" evidence="3">
    <location>
        <begin position="26"/>
        <end position="197"/>
    </location>
</feature>
<gene>
    <name evidence="4" type="ORF">C7999DRAFT_42442</name>
</gene>
<reference evidence="4" key="1">
    <citation type="journal article" date="2023" name="Mol. Phylogenet. Evol.">
        <title>Genome-scale phylogeny and comparative genomics of the fungal order Sordariales.</title>
        <authorList>
            <person name="Hensen N."/>
            <person name="Bonometti L."/>
            <person name="Westerberg I."/>
            <person name="Brannstrom I.O."/>
            <person name="Guillou S."/>
            <person name="Cros-Aarteil S."/>
            <person name="Calhoun S."/>
            <person name="Haridas S."/>
            <person name="Kuo A."/>
            <person name="Mondo S."/>
            <person name="Pangilinan J."/>
            <person name="Riley R."/>
            <person name="LaButti K."/>
            <person name="Andreopoulos B."/>
            <person name="Lipzen A."/>
            <person name="Chen C."/>
            <person name="Yan M."/>
            <person name="Daum C."/>
            <person name="Ng V."/>
            <person name="Clum A."/>
            <person name="Steindorff A."/>
            <person name="Ohm R.A."/>
            <person name="Martin F."/>
            <person name="Silar P."/>
            <person name="Natvig D.O."/>
            <person name="Lalanne C."/>
            <person name="Gautier V."/>
            <person name="Ament-Velasquez S.L."/>
            <person name="Kruys A."/>
            <person name="Hutchinson M.I."/>
            <person name="Powell A.J."/>
            <person name="Barry K."/>
            <person name="Miller A.N."/>
            <person name="Grigoriev I.V."/>
            <person name="Debuchy R."/>
            <person name="Gladieux P."/>
            <person name="Hiltunen Thoren M."/>
            <person name="Johannesson H."/>
        </authorList>
    </citation>
    <scope>NUCLEOTIDE SEQUENCE</scope>
    <source>
        <strain evidence="4">CBS 359.72</strain>
    </source>
</reference>
<dbReference type="InterPro" id="IPR018020">
    <property type="entry name" value="OHCU_decarboxylase"/>
</dbReference>
<reference evidence="4" key="2">
    <citation type="submission" date="2023-05" db="EMBL/GenBank/DDBJ databases">
        <authorList>
            <consortium name="Lawrence Berkeley National Laboratory"/>
            <person name="Steindorff A."/>
            <person name="Hensen N."/>
            <person name="Bonometti L."/>
            <person name="Westerberg I."/>
            <person name="Brannstrom I.O."/>
            <person name="Guillou S."/>
            <person name="Cros-Aarteil S."/>
            <person name="Calhoun S."/>
            <person name="Haridas S."/>
            <person name="Kuo A."/>
            <person name="Mondo S."/>
            <person name="Pangilinan J."/>
            <person name="Riley R."/>
            <person name="Labutti K."/>
            <person name="Andreopoulos B."/>
            <person name="Lipzen A."/>
            <person name="Chen C."/>
            <person name="Yanf M."/>
            <person name="Daum C."/>
            <person name="Ng V."/>
            <person name="Clum A."/>
            <person name="Ohm R."/>
            <person name="Martin F."/>
            <person name="Silar P."/>
            <person name="Natvig D."/>
            <person name="Lalanne C."/>
            <person name="Gautier V."/>
            <person name="Ament-Velasquez S.L."/>
            <person name="Kruys A."/>
            <person name="Hutchinson M.I."/>
            <person name="Powell A.J."/>
            <person name="Barry K."/>
            <person name="Miller A.N."/>
            <person name="Grigoriev I.V."/>
            <person name="Debuchy R."/>
            <person name="Gladieux P."/>
            <person name="Thoren M.H."/>
            <person name="Johannesson H."/>
        </authorList>
    </citation>
    <scope>NUCLEOTIDE SEQUENCE</scope>
    <source>
        <strain evidence="4">CBS 359.72</strain>
    </source>
</reference>
<accession>A0AAN7HNG4</accession>
<evidence type="ECO:0000259" key="3">
    <source>
        <dbReference type="Pfam" id="PF09349"/>
    </source>
</evidence>
<name>A0AAN7HNG4_9PEZI</name>
<proteinExistence type="predicted"/>
<dbReference type="PANTHER" id="PTHR37987:SF1">
    <property type="entry name" value="OXO-4-HYDROXY-4-CARBOXY-5-UREIDOIMIDAZOLINE DECARBOXYLASE DOMAIN-CONTAINING PROTEIN"/>
    <property type="match status" value="1"/>
</dbReference>
<protein>
    <submittedName>
        <fullName evidence="4">Oxo-4-hydroxy-4-carboxy-5-ureidoimidazoline decarboxylase</fullName>
    </submittedName>
</protein>
<dbReference type="Pfam" id="PF09349">
    <property type="entry name" value="OHCU_decarbox"/>
    <property type="match status" value="1"/>
</dbReference>
<sequence length="214" mass="23203">MAVPSASSTLNPTATPFLPAITSLPRLSEPALTATLDLLFEPSADLHALALPTLRALSFASYDDLVATLRAQLLELADAVEGDPEGRRRLFSVLGSHPRLGEKKKKTSSKEGAKGEEGLSEMSAAEQGHLAAEDEELARLNREYEAHFPGLRYVVWVNGRPRGEILADMRARIGRGDMRTEVRAVIEAMCDIAADRASKLLQNSAKEAVENQKS</sequence>
<dbReference type="Proteomes" id="UP001303647">
    <property type="component" value="Unassembled WGS sequence"/>
</dbReference>
<organism evidence="4 5">
    <name type="scientific">Corynascus novoguineensis</name>
    <dbReference type="NCBI Taxonomy" id="1126955"/>
    <lineage>
        <taxon>Eukaryota</taxon>
        <taxon>Fungi</taxon>
        <taxon>Dikarya</taxon>
        <taxon>Ascomycota</taxon>
        <taxon>Pezizomycotina</taxon>
        <taxon>Sordariomycetes</taxon>
        <taxon>Sordariomycetidae</taxon>
        <taxon>Sordariales</taxon>
        <taxon>Chaetomiaceae</taxon>
        <taxon>Corynascus</taxon>
    </lineage>
</organism>
<keyword evidence="1" id="KW-0659">Purine metabolism</keyword>
<evidence type="ECO:0000313" key="4">
    <source>
        <dbReference type="EMBL" id="KAK4246049.1"/>
    </source>
</evidence>
<dbReference type="SUPFAM" id="SSF158694">
    <property type="entry name" value="UraD-Like"/>
    <property type="match status" value="1"/>
</dbReference>
<dbReference type="GO" id="GO:0006144">
    <property type="term" value="P:purine nucleobase metabolic process"/>
    <property type="evidence" value="ECO:0007669"/>
    <property type="project" value="UniProtKB-KW"/>
</dbReference>
<dbReference type="PANTHER" id="PTHR37987">
    <property type="entry name" value="CHROMOSOME 9, WHOLE GENOME SHOTGUN SEQUENCE"/>
    <property type="match status" value="1"/>
</dbReference>
<evidence type="ECO:0000313" key="5">
    <source>
        <dbReference type="Proteomes" id="UP001303647"/>
    </source>
</evidence>
<dbReference type="InterPro" id="IPR036778">
    <property type="entry name" value="OHCU_decarboxylase_sf"/>
</dbReference>